<feature type="compositionally biased region" description="Polar residues" evidence="7">
    <location>
        <begin position="298"/>
        <end position="308"/>
    </location>
</feature>
<dbReference type="RefSeq" id="XP_016633828.1">
    <property type="nucleotide sequence ID" value="XM_016774848.1"/>
</dbReference>
<dbReference type="Gene3D" id="3.40.50.2300">
    <property type="match status" value="1"/>
</dbReference>
<dbReference type="SUPFAM" id="SSF52172">
    <property type="entry name" value="CheY-like"/>
    <property type="match status" value="1"/>
</dbReference>
<evidence type="ECO:0000256" key="2">
    <source>
        <dbReference type="ARBA" id="ARBA00012438"/>
    </source>
</evidence>
<proteinExistence type="predicted"/>
<evidence type="ECO:0000256" key="5">
    <source>
        <dbReference type="ARBA" id="ARBA00022777"/>
    </source>
</evidence>
<dbReference type="PROSITE" id="PS50109">
    <property type="entry name" value="HIS_KIN"/>
    <property type="match status" value="1"/>
</dbReference>
<dbReference type="SUPFAM" id="SSF55785">
    <property type="entry name" value="PYP-like sensor domain (PAS domain)"/>
    <property type="match status" value="2"/>
</dbReference>
<dbReference type="STRING" id="1442371.A0A0D2HCS8"/>
<evidence type="ECO:0000256" key="6">
    <source>
        <dbReference type="PROSITE-ProRule" id="PRU00169"/>
    </source>
</evidence>
<name>A0A0D2HCS8_9EURO</name>
<dbReference type="SUPFAM" id="SSF55874">
    <property type="entry name" value="ATPase domain of HSP90 chaperone/DNA topoisomerase II/histidine kinase"/>
    <property type="match status" value="1"/>
</dbReference>
<dbReference type="PRINTS" id="PR00344">
    <property type="entry name" value="BCTRLSENSOR"/>
</dbReference>
<evidence type="ECO:0000313" key="10">
    <source>
        <dbReference type="EMBL" id="KIX99705.1"/>
    </source>
</evidence>
<feature type="compositionally biased region" description="Basic and acidic residues" evidence="7">
    <location>
        <begin position="1576"/>
        <end position="1589"/>
    </location>
</feature>
<sequence>MKSSKSHRVGMPPRGRSSRSNDGHGSATRSEEEAMGERRSGADASANAPTLVHHQVTSVLTRETPSGIEAMRRRMSAALAQKQQMRAAAATTASSGSSDTTKQDDSSEPSASLQHTESSSDESVNTAALSTDSARTIRATFDMTPGSVRTPSYPFPRMALRLNRNTSHRSGPSHRPFTLLSPTNEPPLSSDPAQPPLPQRQASSSDLSTPVGQTPLSPGYAEDPNFPAPDLYDIILMLNAEPGLDMWWVNVTEVLSEVYGAERASLAVPGDITDLENVPWGQKATYNVNGSEGVPPSQFESLSTSEADITSLGRRPEPASRIPSELSSGAPRRPPLMSRHSIAGPMPDQSARGARQRPAGPVRAYSMMPKEPAEEIPTISPLLPRLTRQAATPRSTSVAESDPLALKGLYNSSGSASSTLRCHVHRSIQPLEAEPDPLLVRTGVSTLFGKRKPVVLTRAYTDTAPRQSPKVKGREDDRSVPPTPSPGGPDDRKIARPEDALTLQSAFRAFDEYEQPEPSPWSQSPSPSPAARPDPAESPFFAQPTASIDESAFEQNPPVYDYATTANQPLSAIGADMSKTLIHVPLIQPILARGTLASNLRFPIAILSFLSPLNPYPRSLRHSLEALLPHLASSYSLAQQYSALQDRLRGTPGGRHGAAFGLGGTFSDEGSELELMAELSGQIAQDKENARSWTYQESFSPGVLKESPGNSVVSTPLMDQFGMSSGQPPTPGGKTGSEMVDSYFSARRQRGGQQPLTPGPRLTKDETEQAKHSTEKSSTGSKISGKKTTGGTTKTQPDPPSPMALRTASITSESDSGDHSFPLYDRADSSLRRNTARRVSEHKDDGERHLPELISSLMLNAVPLQLFLAKPNTGDLVWTNRKFDAFRSQGEGRVRDPWKNVHPADRNGLVKLWNEALRTGSQFTHYIRVKRFNSDSDFRWFVFRASTLLSHNGRLLYWIGSFLDVHEQYIKNLEASEKEAIMARDTKIRALADAIPQILFEAIEGDGIVAVNQQWHSYSGQTLEDARGLGFAKHVHRDDLHKCGILAPSDVAAIARSSATSPSSSSNDSNKTVGAPAPSLPTQKHLFSPDLSSLERMIKSGSVVVEKDENGRLSYLTEIRLKSRGGGYRWFLVRLVRVDTGLWQSQSGKASWYGTCTDIETRKALERELNQANEKVHSEMESKTKFFANMSHEIRTPLNGILGSMPWLVESELDHDQRRTVDTIQNSANNLRELVDNILDVTKVEAGKMTLLPKWFHVRALCEEVVDTVSSRAIERGLELNYSLEADVPSTVKGDAFRVRQVLLNLLGNSVKFTEQGEVYMRCSYREAEPASTTGQAANSGLLSFDVVDTGRGFNEDDFKRLFKQFGQIGGGSNHEAGSGLGLFLSKQLVEMHGGELSVKSKAGEGSTFSFYIRVEVAPPGSELASPPIASRAAKHRQSPSLGGSPRSQSDNKTPTMASAKGLLHNEGIIQTPGLSRYVSPPPQQGTALPSPLVPSPVVPSPVLSSPSLVSPPVLPSDSSGLSGRSNSGNIASESSATSIIQTPESAPPPESTVSASERQALMEKAIASHPVFKRSKSDNDGSRLAPEKAHPQTYSVVVICPAEHARMAIKQHIEHVVPYSIAANVTTIPDIGSFLDLLNGPSPPTFTHIVLDIPATSDIMLFMRQMANFTGPVIPALVVITDHYQKRDILDDFTTLTASGRKAYMIHKPVKPSVFAMIFDPAQLRNLSKDRAREVAQSSSDDFRNIANLVKEKIGGREHRVLLVEDSDVNRMVIQRYLKKVALANDYAKNGQQCVEMVQGKPPGHYSLIICDIQMPIKNGYEACTEIREWERSHAYRPSPIMALTAHAMPEERAAAANAGFTDYLTKPVDFNVLGTMMMTLLDPTVPHVFLRDRPLES</sequence>
<feature type="compositionally biased region" description="Polar residues" evidence="7">
    <location>
        <begin position="108"/>
        <end position="134"/>
    </location>
</feature>
<feature type="region of interest" description="Disordered" evidence="7">
    <location>
        <begin position="1473"/>
        <end position="1589"/>
    </location>
</feature>
<dbReference type="InterPro" id="IPR003594">
    <property type="entry name" value="HATPase_dom"/>
</dbReference>
<reference evidence="10 11" key="1">
    <citation type="submission" date="2015-01" db="EMBL/GenBank/DDBJ databases">
        <title>The Genome Sequence of Fonsecaea multimorphosa CBS 102226.</title>
        <authorList>
            <consortium name="The Broad Institute Genomics Platform"/>
            <person name="Cuomo C."/>
            <person name="de Hoog S."/>
            <person name="Gorbushina A."/>
            <person name="Stielow B."/>
            <person name="Teixiera M."/>
            <person name="Abouelleil A."/>
            <person name="Chapman S.B."/>
            <person name="Priest M."/>
            <person name="Young S.K."/>
            <person name="Wortman J."/>
            <person name="Nusbaum C."/>
            <person name="Birren B."/>
        </authorList>
    </citation>
    <scope>NUCLEOTIDE SEQUENCE [LARGE SCALE GENOMIC DNA]</scope>
    <source>
        <strain evidence="10 11">CBS 102226</strain>
    </source>
</reference>
<dbReference type="CDD" id="cd00082">
    <property type="entry name" value="HisKA"/>
    <property type="match status" value="1"/>
</dbReference>
<keyword evidence="3 6" id="KW-0597">Phosphoprotein</keyword>
<feature type="compositionally biased region" description="Low complexity" evidence="7">
    <location>
        <begin position="1501"/>
        <end position="1529"/>
    </location>
</feature>
<dbReference type="Pfam" id="PF00072">
    <property type="entry name" value="Response_reg"/>
    <property type="match status" value="1"/>
</dbReference>
<dbReference type="GO" id="GO:0005886">
    <property type="term" value="C:plasma membrane"/>
    <property type="evidence" value="ECO:0007669"/>
    <property type="project" value="TreeGrafter"/>
</dbReference>
<evidence type="ECO:0000256" key="1">
    <source>
        <dbReference type="ARBA" id="ARBA00000085"/>
    </source>
</evidence>
<evidence type="ECO:0000256" key="3">
    <source>
        <dbReference type="ARBA" id="ARBA00022553"/>
    </source>
</evidence>
<dbReference type="SUPFAM" id="SSF47384">
    <property type="entry name" value="Homodimeric domain of signal transducing histidine kinase"/>
    <property type="match status" value="1"/>
</dbReference>
<dbReference type="EMBL" id="KN848068">
    <property type="protein sequence ID" value="KIX99705.1"/>
    <property type="molecule type" value="Genomic_DNA"/>
</dbReference>
<dbReference type="InterPro" id="IPR035965">
    <property type="entry name" value="PAS-like_dom_sf"/>
</dbReference>
<dbReference type="InterPro" id="IPR004358">
    <property type="entry name" value="Sig_transdc_His_kin-like_C"/>
</dbReference>
<evidence type="ECO:0000256" key="4">
    <source>
        <dbReference type="ARBA" id="ARBA00022679"/>
    </source>
</evidence>
<dbReference type="InterPro" id="IPR036097">
    <property type="entry name" value="HisK_dim/P_sf"/>
</dbReference>
<keyword evidence="11" id="KW-1185">Reference proteome</keyword>
<dbReference type="FunFam" id="3.30.565.10:FF:000010">
    <property type="entry name" value="Sensor histidine kinase RcsC"/>
    <property type="match status" value="1"/>
</dbReference>
<feature type="region of interest" description="Disordered" evidence="7">
    <location>
        <begin position="289"/>
        <end position="360"/>
    </location>
</feature>
<dbReference type="SMART" id="SM00388">
    <property type="entry name" value="HisKA"/>
    <property type="match status" value="1"/>
</dbReference>
<dbReference type="InterPro" id="IPR003661">
    <property type="entry name" value="HisK_dim/P_dom"/>
</dbReference>
<feature type="compositionally biased region" description="Low complexity" evidence="7">
    <location>
        <begin position="1057"/>
        <end position="1069"/>
    </location>
</feature>
<keyword evidence="4" id="KW-0808">Transferase</keyword>
<dbReference type="OrthoDB" id="303614at2759"/>
<dbReference type="InterPro" id="IPR005467">
    <property type="entry name" value="His_kinase_dom"/>
</dbReference>
<dbReference type="InterPro" id="IPR011006">
    <property type="entry name" value="CheY-like_superfamily"/>
</dbReference>
<gene>
    <name evidence="10" type="ORF">Z520_04341</name>
</gene>
<feature type="compositionally biased region" description="Low complexity" evidence="7">
    <location>
        <begin position="776"/>
        <end position="795"/>
    </location>
</feature>
<feature type="domain" description="Response regulatory" evidence="9">
    <location>
        <begin position="1761"/>
        <end position="1883"/>
    </location>
</feature>
<dbReference type="CDD" id="cd17546">
    <property type="entry name" value="REC_hyHK_CKI1_RcsC-like"/>
    <property type="match status" value="1"/>
</dbReference>
<dbReference type="SMART" id="SM00387">
    <property type="entry name" value="HATPase_c"/>
    <property type="match status" value="1"/>
</dbReference>
<dbReference type="EC" id="2.7.13.3" evidence="2"/>
<feature type="compositionally biased region" description="Basic and acidic residues" evidence="7">
    <location>
        <begin position="29"/>
        <end position="41"/>
    </location>
</feature>
<dbReference type="PANTHER" id="PTHR43047">
    <property type="entry name" value="TWO-COMPONENT HISTIDINE PROTEIN KINASE"/>
    <property type="match status" value="1"/>
</dbReference>
<feature type="compositionally biased region" description="Polar residues" evidence="7">
    <location>
        <begin position="1530"/>
        <end position="1545"/>
    </location>
</feature>
<evidence type="ECO:0000259" key="8">
    <source>
        <dbReference type="PROSITE" id="PS50109"/>
    </source>
</evidence>
<keyword evidence="5" id="KW-0418">Kinase</keyword>
<feature type="region of interest" description="Disordered" evidence="7">
    <location>
        <begin position="1"/>
        <end position="224"/>
    </location>
</feature>
<dbReference type="GeneID" id="27710087"/>
<dbReference type="PANTHER" id="PTHR43047:SF74">
    <property type="entry name" value="HISTIDINE KINASE-RELATED"/>
    <property type="match status" value="1"/>
</dbReference>
<dbReference type="SMART" id="SM00448">
    <property type="entry name" value="REC"/>
    <property type="match status" value="1"/>
</dbReference>
<feature type="compositionally biased region" description="Low complexity" evidence="7">
    <location>
        <begin position="77"/>
        <end position="100"/>
    </location>
</feature>
<dbReference type="InterPro" id="IPR001789">
    <property type="entry name" value="Sig_transdc_resp-reg_receiver"/>
</dbReference>
<feature type="modified residue" description="4-aspartylphosphate" evidence="6">
    <location>
        <position position="1813"/>
    </location>
</feature>
<feature type="compositionally biased region" description="Basic and acidic residues" evidence="7">
    <location>
        <begin position="838"/>
        <end position="847"/>
    </location>
</feature>
<feature type="region of interest" description="Disordered" evidence="7">
    <location>
        <begin position="513"/>
        <end position="542"/>
    </location>
</feature>
<dbReference type="InterPro" id="IPR036890">
    <property type="entry name" value="HATPase_C_sf"/>
</dbReference>
<feature type="region of interest" description="Disordered" evidence="7">
    <location>
        <begin position="458"/>
        <end position="496"/>
    </location>
</feature>
<feature type="region of interest" description="Disordered" evidence="7">
    <location>
        <begin position="700"/>
        <end position="847"/>
    </location>
</feature>
<dbReference type="PROSITE" id="PS50110">
    <property type="entry name" value="RESPONSE_REGULATORY"/>
    <property type="match status" value="1"/>
</dbReference>
<feature type="domain" description="Histidine kinase" evidence="8">
    <location>
        <begin position="1189"/>
        <end position="1417"/>
    </location>
</feature>
<feature type="compositionally biased region" description="Basic and acidic residues" evidence="7">
    <location>
        <begin position="762"/>
        <end position="775"/>
    </location>
</feature>
<comment type="catalytic activity">
    <reaction evidence="1">
        <text>ATP + protein L-histidine = ADP + protein N-phospho-L-histidine.</text>
        <dbReference type="EC" id="2.7.13.3"/>
    </reaction>
</comment>
<dbReference type="VEuPathDB" id="FungiDB:Z520_04341"/>
<feature type="compositionally biased region" description="Polar residues" evidence="7">
    <location>
        <begin position="55"/>
        <end position="64"/>
    </location>
</feature>
<dbReference type="GO" id="GO:0000155">
    <property type="term" value="F:phosphorelay sensor kinase activity"/>
    <property type="evidence" value="ECO:0007669"/>
    <property type="project" value="InterPro"/>
</dbReference>
<accession>A0A0D2HCS8</accession>
<evidence type="ECO:0000259" key="9">
    <source>
        <dbReference type="PROSITE" id="PS50110"/>
    </source>
</evidence>
<dbReference type="Gene3D" id="3.30.565.10">
    <property type="entry name" value="Histidine kinase-like ATPase, C-terminal domain"/>
    <property type="match status" value="1"/>
</dbReference>
<dbReference type="Proteomes" id="UP000053411">
    <property type="component" value="Unassembled WGS sequence"/>
</dbReference>
<dbReference type="Gene3D" id="1.10.287.130">
    <property type="match status" value="1"/>
</dbReference>
<evidence type="ECO:0000313" key="11">
    <source>
        <dbReference type="Proteomes" id="UP000053411"/>
    </source>
</evidence>
<feature type="compositionally biased region" description="Polar residues" evidence="7">
    <location>
        <begin position="200"/>
        <end position="216"/>
    </location>
</feature>
<dbReference type="Pfam" id="PF02518">
    <property type="entry name" value="HATPase_c"/>
    <property type="match status" value="1"/>
</dbReference>
<feature type="region of interest" description="Disordered" evidence="7">
    <location>
        <begin position="1423"/>
        <end position="1457"/>
    </location>
</feature>
<feature type="compositionally biased region" description="Polar residues" evidence="7">
    <location>
        <begin position="1439"/>
        <end position="1457"/>
    </location>
</feature>
<organism evidence="10 11">
    <name type="scientific">Fonsecaea multimorphosa CBS 102226</name>
    <dbReference type="NCBI Taxonomy" id="1442371"/>
    <lineage>
        <taxon>Eukaryota</taxon>
        <taxon>Fungi</taxon>
        <taxon>Dikarya</taxon>
        <taxon>Ascomycota</taxon>
        <taxon>Pezizomycotina</taxon>
        <taxon>Eurotiomycetes</taxon>
        <taxon>Chaetothyriomycetidae</taxon>
        <taxon>Chaetothyriales</taxon>
        <taxon>Herpotrichiellaceae</taxon>
        <taxon>Fonsecaea</taxon>
    </lineage>
</organism>
<protein>
    <recommendedName>
        <fullName evidence="2">histidine kinase</fullName>
        <ecNumber evidence="2">2.7.13.3</ecNumber>
    </recommendedName>
</protein>
<dbReference type="CDD" id="cd16922">
    <property type="entry name" value="HATPase_EvgS-ArcB-TorS-like"/>
    <property type="match status" value="1"/>
</dbReference>
<dbReference type="Gene3D" id="3.30.450.20">
    <property type="entry name" value="PAS domain"/>
    <property type="match status" value="2"/>
</dbReference>
<feature type="region of interest" description="Disordered" evidence="7">
    <location>
        <begin position="1057"/>
        <end position="1086"/>
    </location>
</feature>
<evidence type="ECO:0000256" key="7">
    <source>
        <dbReference type="SAM" id="MobiDB-lite"/>
    </source>
</evidence>
<dbReference type="GO" id="GO:0009927">
    <property type="term" value="F:histidine phosphotransfer kinase activity"/>
    <property type="evidence" value="ECO:0007669"/>
    <property type="project" value="TreeGrafter"/>
</dbReference>
<dbReference type="Pfam" id="PF00512">
    <property type="entry name" value="HisKA"/>
    <property type="match status" value="1"/>
</dbReference>